<dbReference type="GO" id="GO:0071555">
    <property type="term" value="P:cell wall organization"/>
    <property type="evidence" value="ECO:0007669"/>
    <property type="project" value="UniProtKB-KW"/>
</dbReference>
<dbReference type="InterPro" id="IPR011050">
    <property type="entry name" value="Pectin_lyase_fold/virulence"/>
</dbReference>
<feature type="signal peptide" evidence="10">
    <location>
        <begin position="1"/>
        <end position="26"/>
    </location>
</feature>
<dbReference type="InterPro" id="IPR000743">
    <property type="entry name" value="Glyco_hydro_28"/>
</dbReference>
<dbReference type="Proteomes" id="UP000594638">
    <property type="component" value="Unassembled WGS sequence"/>
</dbReference>
<evidence type="ECO:0000256" key="8">
    <source>
        <dbReference type="PROSITE-ProRule" id="PRU10052"/>
    </source>
</evidence>
<dbReference type="SMART" id="SM00710">
    <property type="entry name" value="PbH1"/>
    <property type="match status" value="5"/>
</dbReference>
<keyword evidence="6 9" id="KW-0326">Glycosidase</keyword>
<evidence type="ECO:0000256" key="4">
    <source>
        <dbReference type="ARBA" id="ARBA00022525"/>
    </source>
</evidence>
<dbReference type="EMBL" id="CACTIH010010808">
    <property type="protein sequence ID" value="CAA3033496.1"/>
    <property type="molecule type" value="Genomic_DNA"/>
</dbReference>
<dbReference type="AlphaFoldDB" id="A0A8S0VM23"/>
<dbReference type="SUPFAM" id="SSF51126">
    <property type="entry name" value="Pectin lyase-like"/>
    <property type="match status" value="1"/>
</dbReference>
<accession>A0A8S0VM23</accession>
<evidence type="ECO:0000256" key="6">
    <source>
        <dbReference type="ARBA" id="ARBA00023295"/>
    </source>
</evidence>
<comment type="subcellular location">
    <subcellularLocation>
        <location evidence="1">Secreted</location>
        <location evidence="1">Cell wall</location>
    </subcellularLocation>
</comment>
<keyword evidence="4" id="KW-0964">Secreted</keyword>
<protein>
    <submittedName>
        <fullName evidence="11">Exopolygalacturonase clone GBGE184-like</fullName>
    </submittedName>
</protein>
<evidence type="ECO:0000256" key="5">
    <source>
        <dbReference type="ARBA" id="ARBA00022801"/>
    </source>
</evidence>
<dbReference type="Gramene" id="OE9A103939T1">
    <property type="protein sequence ID" value="OE9A103939C1"/>
    <property type="gene ID" value="OE9A103939"/>
</dbReference>
<evidence type="ECO:0000256" key="10">
    <source>
        <dbReference type="SAM" id="SignalP"/>
    </source>
</evidence>
<comment type="similarity">
    <text evidence="2 9">Belongs to the glycosyl hydrolase 28 family.</text>
</comment>
<dbReference type="GO" id="GO:0005975">
    <property type="term" value="P:carbohydrate metabolic process"/>
    <property type="evidence" value="ECO:0007669"/>
    <property type="project" value="InterPro"/>
</dbReference>
<keyword evidence="10" id="KW-0732">Signal</keyword>
<evidence type="ECO:0000256" key="7">
    <source>
        <dbReference type="ARBA" id="ARBA00023316"/>
    </source>
</evidence>
<evidence type="ECO:0000256" key="1">
    <source>
        <dbReference type="ARBA" id="ARBA00004191"/>
    </source>
</evidence>
<evidence type="ECO:0000256" key="3">
    <source>
        <dbReference type="ARBA" id="ARBA00022512"/>
    </source>
</evidence>
<organism evidence="11 12">
    <name type="scientific">Olea europaea subsp. europaea</name>
    <dbReference type="NCBI Taxonomy" id="158383"/>
    <lineage>
        <taxon>Eukaryota</taxon>
        <taxon>Viridiplantae</taxon>
        <taxon>Streptophyta</taxon>
        <taxon>Embryophyta</taxon>
        <taxon>Tracheophyta</taxon>
        <taxon>Spermatophyta</taxon>
        <taxon>Magnoliopsida</taxon>
        <taxon>eudicotyledons</taxon>
        <taxon>Gunneridae</taxon>
        <taxon>Pentapetalae</taxon>
        <taxon>asterids</taxon>
        <taxon>lamiids</taxon>
        <taxon>Lamiales</taxon>
        <taxon>Oleaceae</taxon>
        <taxon>Oleeae</taxon>
        <taxon>Olea</taxon>
    </lineage>
</organism>
<dbReference type="InterPro" id="IPR012334">
    <property type="entry name" value="Pectin_lyas_fold"/>
</dbReference>
<reference evidence="11 12" key="1">
    <citation type="submission" date="2019-12" db="EMBL/GenBank/DDBJ databases">
        <authorList>
            <person name="Alioto T."/>
            <person name="Alioto T."/>
            <person name="Gomez Garrido J."/>
        </authorList>
    </citation>
    <scope>NUCLEOTIDE SEQUENCE [LARGE SCALE GENOMIC DNA]</scope>
</reference>
<dbReference type="FunFam" id="2.160.20.10:FF:000004">
    <property type="entry name" value="Pectin lyase-like superfamily protein"/>
    <property type="match status" value="1"/>
</dbReference>
<keyword evidence="3" id="KW-0134">Cell wall</keyword>
<gene>
    <name evidence="11" type="ORF">OLEA9_A103939</name>
</gene>
<feature type="active site" evidence="8">
    <location>
        <position position="256"/>
    </location>
</feature>
<dbReference type="OrthoDB" id="187139at2759"/>
<dbReference type="Gene3D" id="2.160.20.10">
    <property type="entry name" value="Single-stranded right-handed beta-helix, Pectin lyase-like"/>
    <property type="match status" value="1"/>
</dbReference>
<dbReference type="InterPro" id="IPR006626">
    <property type="entry name" value="PbH1"/>
</dbReference>
<dbReference type="PROSITE" id="PS00502">
    <property type="entry name" value="POLYGALACTURONASE"/>
    <property type="match status" value="1"/>
</dbReference>
<comment type="caution">
    <text evidence="11">The sequence shown here is derived from an EMBL/GenBank/DDBJ whole genome shotgun (WGS) entry which is preliminary data.</text>
</comment>
<evidence type="ECO:0000313" key="11">
    <source>
        <dbReference type="EMBL" id="CAA3033496.1"/>
    </source>
</evidence>
<evidence type="ECO:0000256" key="9">
    <source>
        <dbReference type="RuleBase" id="RU361169"/>
    </source>
</evidence>
<keyword evidence="7" id="KW-0961">Cell wall biogenesis/degradation</keyword>
<proteinExistence type="inferred from homology"/>
<keyword evidence="12" id="KW-1185">Reference proteome</keyword>
<dbReference type="SMR" id="A0A8S0VM23"/>
<feature type="chain" id="PRO_5035889461" evidence="10">
    <location>
        <begin position="27"/>
        <end position="406"/>
    </location>
</feature>
<dbReference type="PANTHER" id="PTHR31375">
    <property type="match status" value="1"/>
</dbReference>
<evidence type="ECO:0000313" key="12">
    <source>
        <dbReference type="Proteomes" id="UP000594638"/>
    </source>
</evidence>
<dbReference type="Pfam" id="PF00295">
    <property type="entry name" value="Glyco_hydro_28"/>
    <property type="match status" value="1"/>
</dbReference>
<sequence>MAIPREIGVKVCLLLSLTFLAIGAKSIPHNGVRRGLVGETIFDVMKYGAKADGRFDNAQAFIKAWKAACESTGPAKVVIPKGDFVAGEVVFQGPCTAPKPITIEIQGNVLASTDVSAYTSGSWIMLEEIDGLVINGGGTINGRGKSSWQFAGANNEGPLLPVSLTFKKVKNSEMHDVNFVDSMGFHSKVADSENIKISKLKISAPGDSPNTDGMHISCSTNVNVTDSIIGTGDDCVSIGHGTTDILVSGITCGPGHGISVGSLGKRPDETDVKGISVINCTLTGTTNGARIKTYHASPSIQASDILYKDIIVTDVKNPILIDQHYDSKKKPEQSKVKISGVHFVNIKGTTVSEIPVALNCSEAVPCEDVELADIDLAPSGAAGSLKSVCANAKFVLKGKPIPPGCE</sequence>
<keyword evidence="5 9" id="KW-0378">Hydrolase</keyword>
<name>A0A8S0VM23_OLEEU</name>
<evidence type="ECO:0000256" key="2">
    <source>
        <dbReference type="ARBA" id="ARBA00008834"/>
    </source>
</evidence>
<dbReference type="GO" id="GO:0004650">
    <property type="term" value="F:polygalacturonase activity"/>
    <property type="evidence" value="ECO:0007669"/>
    <property type="project" value="InterPro"/>
</dbReference>